<keyword evidence="1" id="KW-1133">Transmembrane helix</keyword>
<organism evidence="2 3">
    <name type="scientific">Conexibacter arvalis</name>
    <dbReference type="NCBI Taxonomy" id="912552"/>
    <lineage>
        <taxon>Bacteria</taxon>
        <taxon>Bacillati</taxon>
        <taxon>Actinomycetota</taxon>
        <taxon>Thermoleophilia</taxon>
        <taxon>Solirubrobacterales</taxon>
        <taxon>Conexibacteraceae</taxon>
        <taxon>Conexibacter</taxon>
    </lineage>
</organism>
<keyword evidence="1" id="KW-0472">Membrane</keyword>
<feature type="transmembrane region" description="Helical" evidence="1">
    <location>
        <begin position="112"/>
        <end position="132"/>
    </location>
</feature>
<dbReference type="InterPro" id="IPR036390">
    <property type="entry name" value="WH_DNA-bd_sf"/>
</dbReference>
<dbReference type="Gene3D" id="1.10.10.10">
    <property type="entry name" value="Winged helix-like DNA-binding domain superfamily/Winged helix DNA-binding domain"/>
    <property type="match status" value="1"/>
</dbReference>
<reference evidence="2 3" key="1">
    <citation type="submission" date="2020-08" db="EMBL/GenBank/DDBJ databases">
        <title>Genomic Encyclopedia of Archaeal and Bacterial Type Strains, Phase II (KMG-II): from individual species to whole genera.</title>
        <authorList>
            <person name="Goeker M."/>
        </authorList>
    </citation>
    <scope>NUCLEOTIDE SEQUENCE [LARGE SCALE GENOMIC DNA]</scope>
    <source>
        <strain evidence="2 3">DSM 23288</strain>
    </source>
</reference>
<accession>A0A840IAJ4</accession>
<evidence type="ECO:0000313" key="2">
    <source>
        <dbReference type="EMBL" id="MBB4661856.1"/>
    </source>
</evidence>
<evidence type="ECO:0000256" key="1">
    <source>
        <dbReference type="SAM" id="Phobius"/>
    </source>
</evidence>
<keyword evidence="1" id="KW-0812">Transmembrane</keyword>
<evidence type="ECO:0000313" key="3">
    <source>
        <dbReference type="Proteomes" id="UP000585272"/>
    </source>
</evidence>
<keyword evidence="2" id="KW-0238">DNA-binding</keyword>
<dbReference type="GO" id="GO:0003677">
    <property type="term" value="F:DNA binding"/>
    <property type="evidence" value="ECO:0007669"/>
    <property type="project" value="UniProtKB-KW"/>
</dbReference>
<protein>
    <submittedName>
        <fullName evidence="2">DNA-binding transcriptional ArsR family regulator</fullName>
    </submittedName>
</protein>
<keyword evidence="3" id="KW-1185">Reference proteome</keyword>
<name>A0A840IAJ4_9ACTN</name>
<gene>
    <name evidence="2" type="ORF">BDZ31_001429</name>
</gene>
<dbReference type="Proteomes" id="UP000585272">
    <property type="component" value="Unassembled WGS sequence"/>
</dbReference>
<feature type="transmembrane region" description="Helical" evidence="1">
    <location>
        <begin position="70"/>
        <end position="92"/>
    </location>
</feature>
<proteinExistence type="predicted"/>
<dbReference type="AlphaFoldDB" id="A0A840IAJ4"/>
<dbReference type="EMBL" id="JACHNU010000001">
    <property type="protein sequence ID" value="MBB4661856.1"/>
    <property type="molecule type" value="Genomic_DNA"/>
</dbReference>
<dbReference type="InterPro" id="IPR036388">
    <property type="entry name" value="WH-like_DNA-bd_sf"/>
</dbReference>
<sequence length="283" mass="30252">MAPETASAAPSPAEARRALGELRLRQAQVLAERRRRDPRWATALGTALALTSIGARSLDGWRHQRRLRYAIGGASVVAGLPWSGAAGADLWLGDPAAFGDEQAWKRAEAAPVLGLMRTSCGSVGALLAVVALSRIAIARLRARGVRMLWIADCLVLLLSRLAAARARRTSEAALERAAREVAAAELRAVDAPSPAPQLADLADFSIAALLLPARAAREEMLAAAIPLDRVVLADRLAALTRAGLVERERRGRLRPRRWLSLTPRGRELATAHVAALQARARSV</sequence>
<dbReference type="RefSeq" id="WP_183340369.1">
    <property type="nucleotide sequence ID" value="NZ_JACHNU010000001.1"/>
</dbReference>
<dbReference type="SUPFAM" id="SSF46785">
    <property type="entry name" value="Winged helix' DNA-binding domain"/>
    <property type="match status" value="1"/>
</dbReference>
<comment type="caution">
    <text evidence="2">The sequence shown here is derived from an EMBL/GenBank/DDBJ whole genome shotgun (WGS) entry which is preliminary data.</text>
</comment>